<accession>W4L6U1</accession>
<dbReference type="PROSITE" id="PS00624">
    <property type="entry name" value="GMC_OXRED_2"/>
    <property type="match status" value="1"/>
</dbReference>
<dbReference type="AlphaFoldDB" id="W4L6U1"/>
<dbReference type="Pfam" id="PF00732">
    <property type="entry name" value="GMC_oxred_N"/>
    <property type="match status" value="1"/>
</dbReference>
<gene>
    <name evidence="7" type="ORF">ETSY2_50865</name>
</gene>
<evidence type="ECO:0000313" key="7">
    <source>
        <dbReference type="EMBL" id="ETW93757.1"/>
    </source>
</evidence>
<dbReference type="Gene3D" id="3.50.50.60">
    <property type="entry name" value="FAD/NAD(P)-binding domain"/>
    <property type="match status" value="1"/>
</dbReference>
<feature type="non-terminal residue" evidence="7">
    <location>
        <position position="430"/>
    </location>
</feature>
<dbReference type="GO" id="GO:0050660">
    <property type="term" value="F:flavin adenine dinucleotide binding"/>
    <property type="evidence" value="ECO:0007669"/>
    <property type="project" value="InterPro"/>
</dbReference>
<name>W4L6U1_9BACT</name>
<proteinExistence type="inferred from homology"/>
<evidence type="ECO:0000259" key="6">
    <source>
        <dbReference type="PROSITE" id="PS00624"/>
    </source>
</evidence>
<dbReference type="InterPro" id="IPR000172">
    <property type="entry name" value="GMC_OxRdtase_N"/>
</dbReference>
<dbReference type="PANTHER" id="PTHR11552:SF147">
    <property type="entry name" value="CHOLINE DEHYDROGENASE, MITOCHONDRIAL"/>
    <property type="match status" value="1"/>
</dbReference>
<sequence>MQYDVIVIGAGSSGGVLASRLSEDPSCAVLLLEAGPDYPEFEHLPDDLKYGYNLSPVLTGPHNWSFVGHANEHQSEPIEVPRGKATGGTSAMNGQVLLRGVPEDYDNWAAWGNDEWLYEKVLPYFRKMESDQDHTGEFHGHDGPLPVRMHAPEHWEPLPAAFHQACLDADFPPDSDMNHPDSTGVGPFPMNNIDGVRMSTALTYLAQARHRLNLTIKANVTVLRLRFDGTRVTGVEAACGGERFTVEAKEVVLNAGAIASPHLLMLSGVGPAEHLREFGIEVVHDLPGVGQNFRDHPLLPVLFRVKDEYLVAMDNPRIQLALRYTTPGSDSRNDMQIMPSWFTDPRGTGFVNSEPLGSRFVLILESAVGAGEIRLASTDPHVQPQLNYRFMEEAWDLERMRYGVRLVMHLAESNALRDIIVERMAPTDAD</sequence>
<dbReference type="SUPFAM" id="SSF51905">
    <property type="entry name" value="FAD/NAD(P)-binding domain"/>
    <property type="match status" value="1"/>
</dbReference>
<evidence type="ECO:0000313" key="8">
    <source>
        <dbReference type="Proteomes" id="UP000019140"/>
    </source>
</evidence>
<feature type="binding site" evidence="5">
    <location>
        <begin position="93"/>
        <end position="96"/>
    </location>
    <ligand>
        <name>FAD</name>
        <dbReference type="ChEBI" id="CHEBI:57692"/>
    </ligand>
</feature>
<dbReference type="HOGENOM" id="CLU_002865_7_1_7"/>
<dbReference type="InterPro" id="IPR036188">
    <property type="entry name" value="FAD/NAD-bd_sf"/>
</dbReference>
<dbReference type="PANTHER" id="PTHR11552">
    <property type="entry name" value="GLUCOSE-METHANOL-CHOLINE GMC OXIDOREDUCTASE"/>
    <property type="match status" value="1"/>
</dbReference>
<evidence type="ECO:0000256" key="1">
    <source>
        <dbReference type="ARBA" id="ARBA00001974"/>
    </source>
</evidence>
<feature type="domain" description="Glucose-methanol-choline oxidoreductase N-terminal" evidence="6">
    <location>
        <begin position="256"/>
        <end position="270"/>
    </location>
</feature>
<dbReference type="Proteomes" id="UP000019140">
    <property type="component" value="Unassembled WGS sequence"/>
</dbReference>
<evidence type="ECO:0000256" key="2">
    <source>
        <dbReference type="ARBA" id="ARBA00010790"/>
    </source>
</evidence>
<comment type="similarity">
    <text evidence="2">Belongs to the GMC oxidoreductase family.</text>
</comment>
<dbReference type="GO" id="GO:0016614">
    <property type="term" value="F:oxidoreductase activity, acting on CH-OH group of donors"/>
    <property type="evidence" value="ECO:0007669"/>
    <property type="project" value="InterPro"/>
</dbReference>
<feature type="binding site" evidence="5">
    <location>
        <position position="89"/>
    </location>
    <ligand>
        <name>FAD</name>
        <dbReference type="ChEBI" id="CHEBI:57692"/>
    </ligand>
</feature>
<dbReference type="EMBL" id="AZHX01002588">
    <property type="protein sequence ID" value="ETW93757.1"/>
    <property type="molecule type" value="Genomic_DNA"/>
</dbReference>
<dbReference type="InterPro" id="IPR012132">
    <property type="entry name" value="GMC_OxRdtase"/>
</dbReference>
<reference evidence="7 8" key="1">
    <citation type="journal article" date="2014" name="Nature">
        <title>An environmental bacterial taxon with a large and distinct metabolic repertoire.</title>
        <authorList>
            <person name="Wilson M.C."/>
            <person name="Mori T."/>
            <person name="Ruckert C."/>
            <person name="Uria A.R."/>
            <person name="Helf M.J."/>
            <person name="Takada K."/>
            <person name="Gernert C."/>
            <person name="Steffens U.A."/>
            <person name="Heycke N."/>
            <person name="Schmitt S."/>
            <person name="Rinke C."/>
            <person name="Helfrich E.J."/>
            <person name="Brachmann A.O."/>
            <person name="Gurgui C."/>
            <person name="Wakimoto T."/>
            <person name="Kracht M."/>
            <person name="Crusemann M."/>
            <person name="Hentschel U."/>
            <person name="Abe I."/>
            <person name="Matsunaga S."/>
            <person name="Kalinowski J."/>
            <person name="Takeyama H."/>
            <person name="Piel J."/>
        </authorList>
    </citation>
    <scope>NUCLEOTIDE SEQUENCE [LARGE SCALE GENOMIC DNA]</scope>
    <source>
        <strain evidence="8">TSY2</strain>
    </source>
</reference>
<keyword evidence="8" id="KW-1185">Reference proteome</keyword>
<comment type="cofactor">
    <cofactor evidence="1 5">
        <name>FAD</name>
        <dbReference type="ChEBI" id="CHEBI:57692"/>
    </cofactor>
</comment>
<comment type="caution">
    <text evidence="7">The sequence shown here is derived from an EMBL/GenBank/DDBJ whole genome shotgun (WGS) entry which is preliminary data.</text>
</comment>
<evidence type="ECO:0000256" key="3">
    <source>
        <dbReference type="ARBA" id="ARBA00022630"/>
    </source>
</evidence>
<keyword evidence="3" id="KW-0285">Flavoprotein</keyword>
<keyword evidence="4 5" id="KW-0274">FAD</keyword>
<dbReference type="SUPFAM" id="SSF54373">
    <property type="entry name" value="FAD-linked reductases, C-terminal domain"/>
    <property type="match status" value="1"/>
</dbReference>
<protein>
    <recommendedName>
        <fullName evidence="6">Glucose-methanol-choline oxidoreductase N-terminal domain-containing protein</fullName>
    </recommendedName>
</protein>
<evidence type="ECO:0000256" key="4">
    <source>
        <dbReference type="ARBA" id="ARBA00022827"/>
    </source>
</evidence>
<organism evidence="7 8">
    <name type="scientific">Candidatus Entotheonella gemina</name>
    <dbReference type="NCBI Taxonomy" id="1429439"/>
    <lineage>
        <taxon>Bacteria</taxon>
        <taxon>Pseudomonadati</taxon>
        <taxon>Nitrospinota/Tectimicrobiota group</taxon>
        <taxon>Candidatus Tectimicrobiota</taxon>
        <taxon>Candidatus Entotheonellia</taxon>
        <taxon>Candidatus Entotheonellales</taxon>
        <taxon>Candidatus Entotheonellaceae</taxon>
        <taxon>Candidatus Entotheonella</taxon>
    </lineage>
</organism>
<dbReference type="PIRSF" id="PIRSF000137">
    <property type="entry name" value="Alcohol_oxidase"/>
    <property type="match status" value="1"/>
</dbReference>
<feature type="binding site" evidence="5">
    <location>
        <position position="222"/>
    </location>
    <ligand>
        <name>FAD</name>
        <dbReference type="ChEBI" id="CHEBI:57692"/>
    </ligand>
</feature>
<dbReference type="Gene3D" id="3.30.410.40">
    <property type="match status" value="1"/>
</dbReference>
<evidence type="ECO:0000256" key="5">
    <source>
        <dbReference type="PIRSR" id="PIRSR000137-2"/>
    </source>
</evidence>